<evidence type="ECO:0000256" key="8">
    <source>
        <dbReference type="ARBA" id="ARBA00022989"/>
    </source>
</evidence>
<dbReference type="OrthoDB" id="7021040at2"/>
<accession>A0A2U2AE54</accession>
<evidence type="ECO:0000256" key="5">
    <source>
        <dbReference type="ARBA" id="ARBA00022556"/>
    </source>
</evidence>
<comment type="caution">
    <text evidence="13">The sequence shown here is derived from an EMBL/GenBank/DDBJ whole genome shotgun (WGS) entry which is preliminary data.</text>
</comment>
<evidence type="ECO:0000256" key="11">
    <source>
        <dbReference type="SAM" id="Phobius"/>
    </source>
</evidence>
<dbReference type="Gene3D" id="1.10.3730.20">
    <property type="match status" value="1"/>
</dbReference>
<dbReference type="EMBL" id="QEWQ01000004">
    <property type="protein sequence ID" value="PWD80943.1"/>
    <property type="molecule type" value="Genomic_DNA"/>
</dbReference>
<evidence type="ECO:0000313" key="13">
    <source>
        <dbReference type="EMBL" id="PWD80943.1"/>
    </source>
</evidence>
<evidence type="ECO:0000259" key="12">
    <source>
        <dbReference type="Pfam" id="PF00892"/>
    </source>
</evidence>
<dbReference type="InterPro" id="IPR000390">
    <property type="entry name" value="Small_drug/metabolite_transptr"/>
</dbReference>
<keyword evidence="14" id="KW-1185">Reference proteome</keyword>
<dbReference type="PANTHER" id="PTHR30561">
    <property type="entry name" value="SMR FAMILY PROTON-DEPENDENT DRUG EFFLUX TRANSPORTER SUGE"/>
    <property type="match status" value="1"/>
</dbReference>
<dbReference type="Proteomes" id="UP000245020">
    <property type="component" value="Unassembled WGS sequence"/>
</dbReference>
<comment type="subcellular location">
    <subcellularLocation>
        <location evidence="1">Cell membrane</location>
        <topology evidence="1">Multi-pass membrane protein</topology>
    </subcellularLocation>
</comment>
<organism evidence="13 14">
    <name type="scientific">Ignatzschineria ureiclastica</name>
    <dbReference type="NCBI Taxonomy" id="472582"/>
    <lineage>
        <taxon>Bacteria</taxon>
        <taxon>Pseudomonadati</taxon>
        <taxon>Pseudomonadota</taxon>
        <taxon>Gammaproteobacteria</taxon>
        <taxon>Cardiobacteriales</taxon>
        <taxon>Ignatzschineriaceae</taxon>
        <taxon>Ignatzschineria</taxon>
    </lineage>
</organism>
<dbReference type="SUPFAM" id="SSF103481">
    <property type="entry name" value="Multidrug resistance efflux transporter EmrE"/>
    <property type="match status" value="1"/>
</dbReference>
<keyword evidence="7" id="KW-0448">Lipopolysaccharide biosynthesis</keyword>
<keyword evidence="6 11" id="KW-0812">Transmembrane</keyword>
<feature type="transmembrane region" description="Helical" evidence="11">
    <location>
        <begin position="100"/>
        <end position="119"/>
    </location>
</feature>
<proteinExistence type="predicted"/>
<feature type="domain" description="EamA" evidence="12">
    <location>
        <begin position="48"/>
        <end position="117"/>
    </location>
</feature>
<keyword evidence="2" id="KW-1003">Cell membrane</keyword>
<keyword evidence="9" id="KW-0443">Lipid metabolism</keyword>
<keyword evidence="5" id="KW-0441">Lipid A biosynthesis</keyword>
<dbReference type="RefSeq" id="WP_109189593.1">
    <property type="nucleotide sequence ID" value="NZ_BMYA01000002.1"/>
</dbReference>
<keyword evidence="3" id="KW-0444">Lipid biosynthesis</keyword>
<evidence type="ECO:0000256" key="7">
    <source>
        <dbReference type="ARBA" id="ARBA00022985"/>
    </source>
</evidence>
<dbReference type="InterPro" id="IPR000620">
    <property type="entry name" value="EamA_dom"/>
</dbReference>
<dbReference type="PANTHER" id="PTHR30561:SF9">
    <property type="entry name" value="4-AMINO-4-DEOXY-L-ARABINOSE-PHOSPHOUNDECAPRENOL FLIPPASE SUBUNIT ARNF-RELATED"/>
    <property type="match status" value="1"/>
</dbReference>
<dbReference type="InterPro" id="IPR037185">
    <property type="entry name" value="EmrE-like"/>
</dbReference>
<dbReference type="GO" id="GO:0009245">
    <property type="term" value="P:lipid A biosynthetic process"/>
    <property type="evidence" value="ECO:0007669"/>
    <property type="project" value="UniProtKB-KW"/>
</dbReference>
<feature type="transmembrane region" description="Helical" evidence="11">
    <location>
        <begin position="75"/>
        <end position="94"/>
    </location>
</feature>
<sequence>MKKFYLIGFGVLLLFDTLGQTSFKLAAMEAEPLEMSLEWIIRVFTNVWIYVAIFGYIVTFLAWMTLLRHAPVGPAFAAAHMEVVTVMIVSVWLFNDEITFGRFTGALFIIIGIIFLAFAEKKAMALEEAEKAQEEVNQ</sequence>
<evidence type="ECO:0000256" key="1">
    <source>
        <dbReference type="ARBA" id="ARBA00004651"/>
    </source>
</evidence>
<evidence type="ECO:0000256" key="2">
    <source>
        <dbReference type="ARBA" id="ARBA00022475"/>
    </source>
</evidence>
<evidence type="ECO:0000256" key="6">
    <source>
        <dbReference type="ARBA" id="ARBA00022692"/>
    </source>
</evidence>
<evidence type="ECO:0000313" key="14">
    <source>
        <dbReference type="Proteomes" id="UP000245020"/>
    </source>
</evidence>
<keyword evidence="4" id="KW-0997">Cell inner membrane</keyword>
<dbReference type="GO" id="GO:0022857">
    <property type="term" value="F:transmembrane transporter activity"/>
    <property type="evidence" value="ECO:0007669"/>
    <property type="project" value="InterPro"/>
</dbReference>
<reference evidence="14" key="1">
    <citation type="submission" date="2018-05" db="EMBL/GenBank/DDBJ databases">
        <title>Ignatzschineria dubaiensis sp. nov., isolated from necrotic foot tissues of dromedaries (Camelus dromedarius) and associated maggots in Dubai, United Arab Emirates.</title>
        <authorList>
            <person name="Tsang C.C."/>
            <person name="Tang J.Y.M."/>
            <person name="Fong J.Y.H."/>
            <person name="Kinne J."/>
            <person name="Lee H.H."/>
            <person name="Joseph M."/>
            <person name="Jose S."/>
            <person name="Schuster R.K."/>
            <person name="Tang Y."/>
            <person name="Sivakumar S."/>
            <person name="Chen J.H.K."/>
            <person name="Teng J.L.L."/>
            <person name="Lau S.K.P."/>
            <person name="Wernery U."/>
            <person name="Woo P.C.Y."/>
        </authorList>
    </citation>
    <scope>NUCLEOTIDE SEQUENCE [LARGE SCALE GENOMIC DNA]</scope>
    <source>
        <strain evidence="14">KCTC 22644</strain>
    </source>
</reference>
<dbReference type="Pfam" id="PF00892">
    <property type="entry name" value="EamA"/>
    <property type="match status" value="1"/>
</dbReference>
<name>A0A2U2AE54_9GAMM</name>
<dbReference type="AlphaFoldDB" id="A0A2U2AE54"/>
<dbReference type="GO" id="GO:0005886">
    <property type="term" value="C:plasma membrane"/>
    <property type="evidence" value="ECO:0007669"/>
    <property type="project" value="UniProtKB-SubCell"/>
</dbReference>
<evidence type="ECO:0000256" key="4">
    <source>
        <dbReference type="ARBA" id="ARBA00022519"/>
    </source>
</evidence>
<evidence type="ECO:0000256" key="10">
    <source>
        <dbReference type="ARBA" id="ARBA00023136"/>
    </source>
</evidence>
<gene>
    <name evidence="13" type="ORF">DC083_07525</name>
</gene>
<evidence type="ECO:0000256" key="9">
    <source>
        <dbReference type="ARBA" id="ARBA00023098"/>
    </source>
</evidence>
<evidence type="ECO:0000256" key="3">
    <source>
        <dbReference type="ARBA" id="ARBA00022516"/>
    </source>
</evidence>
<protein>
    <submittedName>
        <fullName evidence="13">EamA family transporter</fullName>
    </submittedName>
</protein>
<feature type="transmembrane region" description="Helical" evidence="11">
    <location>
        <begin position="43"/>
        <end position="63"/>
    </location>
</feature>
<keyword evidence="8 11" id="KW-1133">Transmembrane helix</keyword>
<dbReference type="GO" id="GO:0009103">
    <property type="term" value="P:lipopolysaccharide biosynthetic process"/>
    <property type="evidence" value="ECO:0007669"/>
    <property type="project" value="UniProtKB-KW"/>
</dbReference>
<keyword evidence="10 11" id="KW-0472">Membrane</keyword>